<dbReference type="HOGENOM" id="CLU_187163_0_0_1"/>
<feature type="region of interest" description="Disordered" evidence="1">
    <location>
        <begin position="1"/>
        <end position="35"/>
    </location>
</feature>
<keyword evidence="3" id="KW-1185">Reference proteome</keyword>
<reference evidence="2" key="2">
    <citation type="submission" date="2018-04" db="EMBL/GenBank/DDBJ databases">
        <title>OnivRS2 (Oryza nivara Reference Sequence Version 2).</title>
        <authorList>
            <person name="Zhang J."/>
            <person name="Kudrna D."/>
            <person name="Lee S."/>
            <person name="Talag J."/>
            <person name="Rajasekar S."/>
            <person name="Welchert J."/>
            <person name="Hsing Y.-I."/>
            <person name="Wing R.A."/>
        </authorList>
    </citation>
    <scope>NUCLEOTIDE SEQUENCE [LARGE SCALE GENOMIC DNA]</scope>
    <source>
        <strain evidence="2">SL10</strain>
    </source>
</reference>
<evidence type="ECO:0000256" key="1">
    <source>
        <dbReference type="SAM" id="MobiDB-lite"/>
    </source>
</evidence>
<organism evidence="2">
    <name type="scientific">Oryza nivara</name>
    <name type="common">Indian wild rice</name>
    <name type="synonym">Oryza sativa f. spontanea</name>
    <dbReference type="NCBI Taxonomy" id="4536"/>
    <lineage>
        <taxon>Eukaryota</taxon>
        <taxon>Viridiplantae</taxon>
        <taxon>Streptophyta</taxon>
        <taxon>Embryophyta</taxon>
        <taxon>Tracheophyta</taxon>
        <taxon>Spermatophyta</taxon>
        <taxon>Magnoliopsida</taxon>
        <taxon>Liliopsida</taxon>
        <taxon>Poales</taxon>
        <taxon>Poaceae</taxon>
        <taxon>BOP clade</taxon>
        <taxon>Oryzoideae</taxon>
        <taxon>Oryzeae</taxon>
        <taxon>Oryzinae</taxon>
        <taxon>Oryza</taxon>
    </lineage>
</organism>
<dbReference type="EnsemblPlants" id="ONIVA03G31220.1">
    <property type="protein sequence ID" value="ONIVA03G31220.1"/>
    <property type="gene ID" value="ONIVA03G31220"/>
</dbReference>
<proteinExistence type="predicted"/>
<reference evidence="2" key="1">
    <citation type="submission" date="2015-04" db="UniProtKB">
        <authorList>
            <consortium name="EnsemblPlants"/>
        </authorList>
    </citation>
    <scope>IDENTIFICATION</scope>
    <source>
        <strain evidence="2">SL10</strain>
    </source>
</reference>
<evidence type="ECO:0000313" key="2">
    <source>
        <dbReference type="EnsemblPlants" id="ONIVA03G31220.1"/>
    </source>
</evidence>
<evidence type="ECO:0000313" key="3">
    <source>
        <dbReference type="Proteomes" id="UP000006591"/>
    </source>
</evidence>
<feature type="compositionally biased region" description="Basic and acidic residues" evidence="1">
    <location>
        <begin position="8"/>
        <end position="21"/>
    </location>
</feature>
<dbReference type="Proteomes" id="UP000006591">
    <property type="component" value="Chromosome 3"/>
</dbReference>
<protein>
    <submittedName>
        <fullName evidence="2">Uncharacterized protein</fullName>
    </submittedName>
</protein>
<dbReference type="AlphaFoldDB" id="A0A0E0GS06"/>
<name>A0A0E0GS06_ORYNI</name>
<sequence>MARQGGTGEKRGRERKREGGGKKRVGVAIASGGDASGTWPANLLSELVGSRDHPNSVRAIVWSD</sequence>
<dbReference type="Gramene" id="ONIVA03G31220.1">
    <property type="protein sequence ID" value="ONIVA03G31220.1"/>
    <property type="gene ID" value="ONIVA03G31220"/>
</dbReference>
<accession>A0A0E0GS06</accession>